<proteinExistence type="predicted"/>
<sequence>MTGGTPLKGLRAWILHRLVANYWSLPAVAVIAAPIVAALVLWADRAGAGAWVFARGLNLLVAADTAQDLAIAIVGIDAAFLTLYWSVTLIVLTLATGHLGVRLVDRWLDKGLVRLSMAGLTFCLVFSIIVLARLDPEAQLSALPHFALAAMFVLQLFNLGMLGVAIHDLGRTMFVDRSIAHVGAAAAEVTLRLDAREAFDGPWSYVLSTPREGYVEGVDLARLRELVPDHCQAIRICAPPGSHVLDGEPIALFASRPDDVDAIGKAIAIGDFRSGVQSTVFEVRLLVEVAARALSPGINDFYTALACADRLAAAMAGQAVNWVDEGQASCWADDPRFELPGQDFRGLFDAPLDQFRQAAADYPSVSIRMIENYGRLYALLAAGDASPNLLAFLRQRAQELSAHAADNAEHRKDRTAIEQAYLRFDDASPLKVAA</sequence>
<dbReference type="Pfam" id="PF10011">
    <property type="entry name" value="DUF2254"/>
    <property type="match status" value="1"/>
</dbReference>
<gene>
    <name evidence="2" type="ORF">GCM10010923_20570</name>
</gene>
<evidence type="ECO:0000313" key="2">
    <source>
        <dbReference type="EMBL" id="GGA10010.1"/>
    </source>
</evidence>
<dbReference type="EMBL" id="BMID01000001">
    <property type="protein sequence ID" value="GGA10010.1"/>
    <property type="molecule type" value="Genomic_DNA"/>
</dbReference>
<keyword evidence="1" id="KW-0472">Membrane</keyword>
<dbReference type="RefSeq" id="WP_188642595.1">
    <property type="nucleotide sequence ID" value="NZ_BMID01000001.1"/>
</dbReference>
<keyword evidence="1" id="KW-1133">Transmembrane helix</keyword>
<feature type="transmembrane region" description="Helical" evidence="1">
    <location>
        <begin position="20"/>
        <end position="44"/>
    </location>
</feature>
<comment type="caution">
    <text evidence="2">The sequence shown here is derived from an EMBL/GenBank/DDBJ whole genome shotgun (WGS) entry which is preliminary data.</text>
</comment>
<evidence type="ECO:0000313" key="3">
    <source>
        <dbReference type="Proteomes" id="UP000603317"/>
    </source>
</evidence>
<evidence type="ECO:0008006" key="4">
    <source>
        <dbReference type="Google" id="ProtNLM"/>
    </source>
</evidence>
<protein>
    <recommendedName>
        <fullName evidence="4">DUF2254 domain-containing protein</fullName>
    </recommendedName>
</protein>
<dbReference type="InterPro" id="IPR018723">
    <property type="entry name" value="DUF2254_membrane"/>
</dbReference>
<accession>A0ABQ1FEY2</accession>
<organism evidence="2 3">
    <name type="scientific">Blastomonas marina</name>
    <dbReference type="NCBI Taxonomy" id="1867408"/>
    <lineage>
        <taxon>Bacteria</taxon>
        <taxon>Pseudomonadati</taxon>
        <taxon>Pseudomonadota</taxon>
        <taxon>Alphaproteobacteria</taxon>
        <taxon>Sphingomonadales</taxon>
        <taxon>Sphingomonadaceae</taxon>
        <taxon>Blastomonas</taxon>
    </lineage>
</organism>
<feature type="transmembrane region" description="Helical" evidence="1">
    <location>
        <begin position="113"/>
        <end position="134"/>
    </location>
</feature>
<keyword evidence="1" id="KW-0812">Transmembrane</keyword>
<feature type="transmembrane region" description="Helical" evidence="1">
    <location>
        <begin position="146"/>
        <end position="167"/>
    </location>
</feature>
<dbReference type="Proteomes" id="UP000603317">
    <property type="component" value="Unassembled WGS sequence"/>
</dbReference>
<keyword evidence="3" id="KW-1185">Reference proteome</keyword>
<reference evidence="3" key="1">
    <citation type="journal article" date="2019" name="Int. J. Syst. Evol. Microbiol.">
        <title>The Global Catalogue of Microorganisms (GCM) 10K type strain sequencing project: providing services to taxonomists for standard genome sequencing and annotation.</title>
        <authorList>
            <consortium name="The Broad Institute Genomics Platform"/>
            <consortium name="The Broad Institute Genome Sequencing Center for Infectious Disease"/>
            <person name="Wu L."/>
            <person name="Ma J."/>
        </authorList>
    </citation>
    <scope>NUCLEOTIDE SEQUENCE [LARGE SCALE GENOMIC DNA]</scope>
    <source>
        <strain evidence="3">CGMCC 1.15297</strain>
    </source>
</reference>
<evidence type="ECO:0000256" key="1">
    <source>
        <dbReference type="SAM" id="Phobius"/>
    </source>
</evidence>
<name>A0ABQ1FEY2_9SPHN</name>